<dbReference type="SMART" id="SM00857">
    <property type="entry name" value="Resolvase"/>
    <property type="match status" value="1"/>
</dbReference>
<dbReference type="InterPro" id="IPR036162">
    <property type="entry name" value="Resolvase-like_N_sf"/>
</dbReference>
<evidence type="ECO:0000259" key="2">
    <source>
        <dbReference type="PROSITE" id="PS51737"/>
    </source>
</evidence>
<evidence type="ECO:0008006" key="5">
    <source>
        <dbReference type="Google" id="ProtNLM"/>
    </source>
</evidence>
<dbReference type="InterPro" id="IPR006119">
    <property type="entry name" value="Resolv_N"/>
</dbReference>
<feature type="non-terminal residue" evidence="3">
    <location>
        <position position="519"/>
    </location>
</feature>
<dbReference type="InterPro" id="IPR038109">
    <property type="entry name" value="DNA_bind_recomb_sf"/>
</dbReference>
<sequence>MKYILYCRKSSEDKGKQVLSLESQVTEMKKLAVHLGLAIIQIYTESKSAKKPDNRPLFSQMIKQIQQNKNEELGILCWKIDRLSRNPIDSATIQWLLQQGNIKIIQTIDRQYLPSDNVVLFSVESGMANQYILDLSKNVRRGILTKLEKGGWPNLAPLGYLNDGKGGIVQDKERAKYIKKIFELYKEGNKSVREISDILFEQGFRSRAGNKYHKSKIHKILYDSFYCGIMTKDDKKYLGNHEPIITKELFDKVQQVLNKKANTKKQKIYFTYRGVLKCDTCGCVLTATKKKGKHTYYYCTNGKGKCDEHKVYSKEDDVKNELATVFDKVVVEEKLIEMCYQAKKARLGEIDGYLTQATDNLNGTLKKAQDRKNKLLDLYLDGNLTKEVYDQKIIALDNEIVQLTKDLDELKHKKSLNNETTLERIKSVFLFPIKAKKEFETTKNVKQEKIVKKLLWNATMRNKKIASLSFKEPYNLLSKYKIKAIFYRCGERGRSPKATYSNALTSFASRKPSGFRELS</sequence>
<dbReference type="Gene3D" id="3.40.50.1390">
    <property type="entry name" value="Resolvase, N-terminal catalytic domain"/>
    <property type="match status" value="1"/>
</dbReference>
<feature type="domain" description="Recombinase" evidence="2">
    <location>
        <begin position="157"/>
        <end position="263"/>
    </location>
</feature>
<evidence type="ECO:0000313" key="4">
    <source>
        <dbReference type="Proteomes" id="UP000176413"/>
    </source>
</evidence>
<gene>
    <name evidence="3" type="ORF">A3D53_02170</name>
</gene>
<reference evidence="3 4" key="1">
    <citation type="journal article" date="2016" name="Nat. Commun.">
        <title>Thousands of microbial genomes shed light on interconnected biogeochemical processes in an aquifer system.</title>
        <authorList>
            <person name="Anantharaman K."/>
            <person name="Brown C.T."/>
            <person name="Hug L.A."/>
            <person name="Sharon I."/>
            <person name="Castelle C.J."/>
            <person name="Probst A.J."/>
            <person name="Thomas B.C."/>
            <person name="Singh A."/>
            <person name="Wilkins M.J."/>
            <person name="Karaoz U."/>
            <person name="Brodie E.L."/>
            <person name="Williams K.H."/>
            <person name="Hubbard S.S."/>
            <person name="Banfield J.F."/>
        </authorList>
    </citation>
    <scope>NUCLEOTIDE SEQUENCE [LARGE SCALE GENOMIC DNA]</scope>
</reference>
<dbReference type="Pfam" id="PF07508">
    <property type="entry name" value="Recombinase"/>
    <property type="match status" value="1"/>
</dbReference>
<dbReference type="Gene3D" id="3.90.1750.20">
    <property type="entry name" value="Putative Large Serine Recombinase, Chain B, Domain 2"/>
    <property type="match status" value="1"/>
</dbReference>
<comment type="caution">
    <text evidence="3">The sequence shown here is derived from an EMBL/GenBank/DDBJ whole genome shotgun (WGS) entry which is preliminary data.</text>
</comment>
<dbReference type="InterPro" id="IPR025827">
    <property type="entry name" value="Zn_ribbon_recom_dom"/>
</dbReference>
<dbReference type="PROSITE" id="PS51737">
    <property type="entry name" value="RECOMBINASE_DNA_BIND"/>
    <property type="match status" value="1"/>
</dbReference>
<proteinExistence type="predicted"/>
<accession>A0A1F6MBQ7</accession>
<dbReference type="InterPro" id="IPR011109">
    <property type="entry name" value="DNA_bind_recombinase_dom"/>
</dbReference>
<dbReference type="PANTHER" id="PTHR30461:SF23">
    <property type="entry name" value="DNA RECOMBINASE-RELATED"/>
    <property type="match status" value="1"/>
</dbReference>
<dbReference type="PROSITE" id="PS51736">
    <property type="entry name" value="RECOMBINASES_3"/>
    <property type="match status" value="1"/>
</dbReference>
<dbReference type="Pfam" id="PF00239">
    <property type="entry name" value="Resolvase"/>
    <property type="match status" value="1"/>
</dbReference>
<dbReference type="EMBL" id="MFQA01000021">
    <property type="protein sequence ID" value="OGH69000.1"/>
    <property type="molecule type" value="Genomic_DNA"/>
</dbReference>
<evidence type="ECO:0000259" key="1">
    <source>
        <dbReference type="PROSITE" id="PS51736"/>
    </source>
</evidence>
<dbReference type="SUPFAM" id="SSF53041">
    <property type="entry name" value="Resolvase-like"/>
    <property type="match status" value="1"/>
</dbReference>
<dbReference type="Pfam" id="PF13408">
    <property type="entry name" value="Zn_ribbon_recom"/>
    <property type="match status" value="1"/>
</dbReference>
<evidence type="ECO:0000313" key="3">
    <source>
        <dbReference type="EMBL" id="OGH69000.1"/>
    </source>
</evidence>
<dbReference type="CDD" id="cd00338">
    <property type="entry name" value="Ser_Recombinase"/>
    <property type="match status" value="1"/>
</dbReference>
<dbReference type="InterPro" id="IPR050639">
    <property type="entry name" value="SSR_resolvase"/>
</dbReference>
<dbReference type="GO" id="GO:0000150">
    <property type="term" value="F:DNA strand exchange activity"/>
    <property type="evidence" value="ECO:0007669"/>
    <property type="project" value="InterPro"/>
</dbReference>
<dbReference type="AlphaFoldDB" id="A0A1F6MBQ7"/>
<feature type="domain" description="Resolvase/invertase-type recombinase catalytic" evidence="1">
    <location>
        <begin position="2"/>
        <end position="159"/>
    </location>
</feature>
<dbReference type="PANTHER" id="PTHR30461">
    <property type="entry name" value="DNA-INVERTASE FROM LAMBDOID PROPHAGE"/>
    <property type="match status" value="1"/>
</dbReference>
<name>A0A1F6MBQ7_9BACT</name>
<organism evidence="3 4">
    <name type="scientific">Candidatus Magasanikbacteria bacterium RIFCSPHIGHO2_02_FULL_45_10</name>
    <dbReference type="NCBI Taxonomy" id="1798679"/>
    <lineage>
        <taxon>Bacteria</taxon>
        <taxon>Candidatus Magasanikiibacteriota</taxon>
    </lineage>
</organism>
<dbReference type="GO" id="GO:0003677">
    <property type="term" value="F:DNA binding"/>
    <property type="evidence" value="ECO:0007669"/>
    <property type="project" value="InterPro"/>
</dbReference>
<protein>
    <recommendedName>
        <fullName evidence="5">Recombinase domain-containing protein</fullName>
    </recommendedName>
</protein>
<dbReference type="Proteomes" id="UP000176413">
    <property type="component" value="Unassembled WGS sequence"/>
</dbReference>